<dbReference type="AlphaFoldDB" id="A0A931AHA6"/>
<evidence type="ECO:0000256" key="1">
    <source>
        <dbReference type="SAM" id="MobiDB-lite"/>
    </source>
</evidence>
<proteinExistence type="predicted"/>
<gene>
    <name evidence="2" type="ORF">ITP53_31230</name>
</gene>
<evidence type="ECO:0000313" key="3">
    <source>
        <dbReference type="Proteomes" id="UP000605361"/>
    </source>
</evidence>
<feature type="region of interest" description="Disordered" evidence="1">
    <location>
        <begin position="133"/>
        <end position="202"/>
    </location>
</feature>
<comment type="caution">
    <text evidence="2">The sequence shown here is derived from an EMBL/GenBank/DDBJ whole genome shotgun (WGS) entry which is preliminary data.</text>
</comment>
<evidence type="ECO:0000313" key="2">
    <source>
        <dbReference type="EMBL" id="MBF8190120.1"/>
    </source>
</evidence>
<protein>
    <submittedName>
        <fullName evidence="2">Uncharacterized protein</fullName>
    </submittedName>
</protein>
<accession>A0A931AHA6</accession>
<reference evidence="2" key="1">
    <citation type="submission" date="2020-11" db="EMBL/GenBank/DDBJ databases">
        <title>Whole-genome analyses of Nonomuraea sp. K274.</title>
        <authorList>
            <person name="Veyisoglu A."/>
        </authorList>
    </citation>
    <scope>NUCLEOTIDE SEQUENCE</scope>
    <source>
        <strain evidence="2">K274</strain>
    </source>
</reference>
<feature type="compositionally biased region" description="Low complexity" evidence="1">
    <location>
        <begin position="180"/>
        <end position="202"/>
    </location>
</feature>
<dbReference type="RefSeq" id="WP_195899046.1">
    <property type="nucleotide sequence ID" value="NZ_JADOGI010000112.1"/>
</dbReference>
<sequence>MPDPQAEPRRRCASPFCRKTLPAGSTGRRRYCSGACRQAAWRIDNPIAVPRPVRPSQHELAALEDDVRRRAAHLAACAQHAATAPTGSGKQTAALRSLPDLVEGLLAAHVTASRAAGHTWEQVGQALALHPDTARRRFGQPQTDADVDVDRGADRPQATPAPVEDRQALAETSGEGLAGQSASAIPPAAQQAQPPAEAAAEEAWTIPPTPASDLYLAQLGGENCLLLVDGDRMGWLHAAPEGWQVYGRDGRLVSTLPADDAHGYGVVVGLTSPAPRRPRWASSTPTARG</sequence>
<name>A0A931AHA6_9ACTN</name>
<keyword evidence="3" id="KW-1185">Reference proteome</keyword>
<dbReference type="Proteomes" id="UP000605361">
    <property type="component" value="Unassembled WGS sequence"/>
</dbReference>
<dbReference type="EMBL" id="JADOGI010000112">
    <property type="protein sequence ID" value="MBF8190120.1"/>
    <property type="molecule type" value="Genomic_DNA"/>
</dbReference>
<organism evidence="2 3">
    <name type="scientific">Nonomuraea cypriaca</name>
    <dbReference type="NCBI Taxonomy" id="1187855"/>
    <lineage>
        <taxon>Bacteria</taxon>
        <taxon>Bacillati</taxon>
        <taxon>Actinomycetota</taxon>
        <taxon>Actinomycetes</taxon>
        <taxon>Streptosporangiales</taxon>
        <taxon>Streptosporangiaceae</taxon>
        <taxon>Nonomuraea</taxon>
    </lineage>
</organism>